<gene>
    <name evidence="5" type="ORF">Cvel_10652</name>
</gene>
<feature type="domain" description="Nucleotide exchange factor Fes1" evidence="4">
    <location>
        <begin position="43"/>
        <end position="133"/>
    </location>
</feature>
<dbReference type="Gene3D" id="1.25.10.10">
    <property type="entry name" value="Leucine-rich Repeat Variant"/>
    <property type="match status" value="1"/>
</dbReference>
<dbReference type="InterPro" id="IPR013918">
    <property type="entry name" value="Nucleotide_exch_fac_Fes1"/>
</dbReference>
<feature type="signal peptide" evidence="3">
    <location>
        <begin position="1"/>
        <end position="23"/>
    </location>
</feature>
<feature type="chain" id="PRO_5005192098" description="Nucleotide exchange factor Fes1 domain-containing protein" evidence="3">
    <location>
        <begin position="24"/>
        <end position="610"/>
    </location>
</feature>
<dbReference type="PANTHER" id="PTHR19316:SF18">
    <property type="entry name" value="HSP70-BINDING PROTEIN 1"/>
    <property type="match status" value="1"/>
</dbReference>
<dbReference type="VEuPathDB" id="CryptoDB:Cvel_10652"/>
<dbReference type="SUPFAM" id="SSF48371">
    <property type="entry name" value="ARM repeat"/>
    <property type="match status" value="1"/>
</dbReference>
<dbReference type="GO" id="GO:0005783">
    <property type="term" value="C:endoplasmic reticulum"/>
    <property type="evidence" value="ECO:0007669"/>
    <property type="project" value="TreeGrafter"/>
</dbReference>
<accession>A0A0G4I3P3</accession>
<dbReference type="Pfam" id="PF08609">
    <property type="entry name" value="Fes1"/>
    <property type="match status" value="1"/>
</dbReference>
<evidence type="ECO:0000313" key="5">
    <source>
        <dbReference type="EMBL" id="CEM51478.1"/>
    </source>
</evidence>
<evidence type="ECO:0000256" key="1">
    <source>
        <dbReference type="ARBA" id="ARBA00022737"/>
    </source>
</evidence>
<organism evidence="5">
    <name type="scientific">Chromera velia CCMP2878</name>
    <dbReference type="NCBI Taxonomy" id="1169474"/>
    <lineage>
        <taxon>Eukaryota</taxon>
        <taxon>Sar</taxon>
        <taxon>Alveolata</taxon>
        <taxon>Colpodellida</taxon>
        <taxon>Chromeraceae</taxon>
        <taxon>Chromera</taxon>
    </lineage>
</organism>
<feature type="region of interest" description="Disordered" evidence="2">
    <location>
        <begin position="569"/>
        <end position="610"/>
    </location>
</feature>
<keyword evidence="1" id="KW-0677">Repeat</keyword>
<name>A0A0G4I3P3_9ALVE</name>
<evidence type="ECO:0000259" key="4">
    <source>
        <dbReference type="Pfam" id="PF08609"/>
    </source>
</evidence>
<dbReference type="InterPro" id="IPR016024">
    <property type="entry name" value="ARM-type_fold"/>
</dbReference>
<dbReference type="GO" id="GO:0000774">
    <property type="term" value="F:adenyl-nucleotide exchange factor activity"/>
    <property type="evidence" value="ECO:0007669"/>
    <property type="project" value="TreeGrafter"/>
</dbReference>
<sequence length="610" mass="64973">MRIRFLGFALLFGLSLFSSPCEGDGDGIPAITNVEERKKAPYEDMLHWAISQSDPASLTAKMEDYKRRNANISELMTPEVREALFPVDEASEMVRIISLLSETDTAEKDPVEAERVIMILEEYVQQVDNAMNLHKMGGLTVLLRLLLSETGAYNVRVAAAWCLGTAAQNNDVVQEQLLSLGAVDGIVRLAVSRVGAAIRALSVPSSSSEGVAASEDLPLLQALPERAREEVESLLIQYDQALALQVNASTGVGVHTPAQRAELRRAAAADLAAEVALWEGDFVSKLLFCTSALIRNSKAGAQIADSDGLFRVLVDSVVGAAPAAVKAAVQGETGRDRELRLKVVGGLVKKGLALLQTAAVQFPDLSWIDELMGRSGEDSLGLRVLSLLESLGSRSKILLESSEDSEGVLSASSRASSGGLDFDLVEKSLSLLSAAVVASKGRGGEGEESAAEMEVLFGKGQGRDLVQEGKEVTGRENDGEIVELKRRFLSGLSLILSPCTGGGVSDFDEEGSVGGAGMKVIHVDADADLCSPLVHHWDSVLSLSGLVSSSDIGRARDRWRAHLHRLAASSFEGSSESESSDEEENLENREGKVQGTKVLQIGPPSSKDEL</sequence>
<dbReference type="EMBL" id="CDMZ01004957">
    <property type="protein sequence ID" value="CEM51478.1"/>
    <property type="molecule type" value="Genomic_DNA"/>
</dbReference>
<evidence type="ECO:0000256" key="2">
    <source>
        <dbReference type="SAM" id="MobiDB-lite"/>
    </source>
</evidence>
<dbReference type="InterPro" id="IPR050693">
    <property type="entry name" value="Hsp70_NEF-Inhibitors"/>
</dbReference>
<proteinExistence type="predicted"/>
<dbReference type="AlphaFoldDB" id="A0A0G4I3P3"/>
<reference evidence="5" key="1">
    <citation type="submission" date="2014-11" db="EMBL/GenBank/DDBJ databases">
        <authorList>
            <person name="Otto D Thomas"/>
            <person name="Naeem Raeece"/>
        </authorList>
    </citation>
    <scope>NUCLEOTIDE SEQUENCE</scope>
</reference>
<dbReference type="InterPro" id="IPR011989">
    <property type="entry name" value="ARM-like"/>
</dbReference>
<dbReference type="PANTHER" id="PTHR19316">
    <property type="entry name" value="PROTEIN FOLDING REGULATOR"/>
    <property type="match status" value="1"/>
</dbReference>
<evidence type="ECO:0000256" key="3">
    <source>
        <dbReference type="SAM" id="SignalP"/>
    </source>
</evidence>
<protein>
    <recommendedName>
        <fullName evidence="4">Nucleotide exchange factor Fes1 domain-containing protein</fullName>
    </recommendedName>
</protein>
<keyword evidence="3" id="KW-0732">Signal</keyword>